<sequence>MSSFGSYHFINSAYSSGSCSPNPNPSPIESDRNLILNSQIENLNILITPLNSLINETIDYLQQSFLNDLRIASFLITLAASAMARHAAIVVQTNTKLNVLIEYGAYDERREGDYQGRVHYFSGHDGLRFVQLTDGELAQIGGNPKNVYFKCHCTNIFTIHELLTRTIFQNNVQNWDRRNYDIISHNCQMFVTKVIEITHASSDTLDLRIPNPIRWALRRNLP</sequence>
<evidence type="ECO:0000313" key="2">
    <source>
        <dbReference type="Proteomes" id="UP001470230"/>
    </source>
</evidence>
<name>A0ABR2JH53_9EUKA</name>
<evidence type="ECO:0008006" key="3">
    <source>
        <dbReference type="Google" id="ProtNLM"/>
    </source>
</evidence>
<protein>
    <recommendedName>
        <fullName evidence="3">PPPDE domain-containing protein</fullName>
    </recommendedName>
</protein>
<proteinExistence type="predicted"/>
<keyword evidence="2" id="KW-1185">Reference proteome</keyword>
<comment type="caution">
    <text evidence="1">The sequence shown here is derived from an EMBL/GenBank/DDBJ whole genome shotgun (WGS) entry which is preliminary data.</text>
</comment>
<gene>
    <name evidence="1" type="ORF">M9Y10_006752</name>
</gene>
<evidence type="ECO:0000313" key="1">
    <source>
        <dbReference type="EMBL" id="KAK8876535.1"/>
    </source>
</evidence>
<dbReference type="Proteomes" id="UP001470230">
    <property type="component" value="Unassembled WGS sequence"/>
</dbReference>
<accession>A0ABR2JH53</accession>
<dbReference type="EMBL" id="JAPFFF010000012">
    <property type="protein sequence ID" value="KAK8876535.1"/>
    <property type="molecule type" value="Genomic_DNA"/>
</dbReference>
<reference evidence="1 2" key="1">
    <citation type="submission" date="2024-04" db="EMBL/GenBank/DDBJ databases">
        <title>Tritrichomonas musculus Genome.</title>
        <authorList>
            <person name="Alves-Ferreira E."/>
            <person name="Grigg M."/>
            <person name="Lorenzi H."/>
            <person name="Galac M."/>
        </authorList>
    </citation>
    <scope>NUCLEOTIDE SEQUENCE [LARGE SCALE GENOMIC DNA]</scope>
    <source>
        <strain evidence="1 2">EAF2021</strain>
    </source>
</reference>
<organism evidence="1 2">
    <name type="scientific">Tritrichomonas musculus</name>
    <dbReference type="NCBI Taxonomy" id="1915356"/>
    <lineage>
        <taxon>Eukaryota</taxon>
        <taxon>Metamonada</taxon>
        <taxon>Parabasalia</taxon>
        <taxon>Tritrichomonadida</taxon>
        <taxon>Tritrichomonadidae</taxon>
        <taxon>Tritrichomonas</taxon>
    </lineage>
</organism>